<proteinExistence type="predicted"/>
<evidence type="ECO:0000313" key="2">
    <source>
        <dbReference type="EMBL" id="KAK4378052.1"/>
    </source>
</evidence>
<dbReference type="SMART" id="SM00256">
    <property type="entry name" value="FBOX"/>
    <property type="match status" value="1"/>
</dbReference>
<protein>
    <recommendedName>
        <fullName evidence="1">F-box domain-containing protein</fullName>
    </recommendedName>
</protein>
<organism evidence="2 3">
    <name type="scientific">Anisodus tanguticus</name>
    <dbReference type="NCBI Taxonomy" id="243964"/>
    <lineage>
        <taxon>Eukaryota</taxon>
        <taxon>Viridiplantae</taxon>
        <taxon>Streptophyta</taxon>
        <taxon>Embryophyta</taxon>
        <taxon>Tracheophyta</taxon>
        <taxon>Spermatophyta</taxon>
        <taxon>Magnoliopsida</taxon>
        <taxon>eudicotyledons</taxon>
        <taxon>Gunneridae</taxon>
        <taxon>Pentapetalae</taxon>
        <taxon>asterids</taxon>
        <taxon>lamiids</taxon>
        <taxon>Solanales</taxon>
        <taxon>Solanaceae</taxon>
        <taxon>Solanoideae</taxon>
        <taxon>Hyoscyameae</taxon>
        <taxon>Anisodus</taxon>
    </lineage>
</organism>
<dbReference type="SUPFAM" id="SSF81383">
    <property type="entry name" value="F-box domain"/>
    <property type="match status" value="1"/>
</dbReference>
<dbReference type="InterPro" id="IPR036047">
    <property type="entry name" value="F-box-like_dom_sf"/>
</dbReference>
<dbReference type="InterPro" id="IPR050796">
    <property type="entry name" value="SCF_F-box_component"/>
</dbReference>
<name>A0AAE1VQW8_9SOLA</name>
<reference evidence="2" key="1">
    <citation type="submission" date="2023-12" db="EMBL/GenBank/DDBJ databases">
        <title>Genome assembly of Anisodus tanguticus.</title>
        <authorList>
            <person name="Wang Y.-J."/>
        </authorList>
    </citation>
    <scope>NUCLEOTIDE SEQUENCE</scope>
    <source>
        <strain evidence="2">KB-2021</strain>
        <tissue evidence="2">Leaf</tissue>
    </source>
</reference>
<sequence length="178" mass="21170">MDSMCTKLIQRYEDSHSRSLLPDEIVFNILSFLPPRPLYRFKCVCKLWNTLFLHPFFLYLHYLHSPCSALVDEDVRFFIDLDIKCRRRGFRPICQSSHGLLFFQEDGKKLGYEVLTLEIGHLNNCPCWRAIPSNSKYSDDDDDGRRKKRKSIEHFFRMGVAYCIWFVVTEKDDDDLMI</sequence>
<dbReference type="Pfam" id="PF12937">
    <property type="entry name" value="F-box-like"/>
    <property type="match status" value="1"/>
</dbReference>
<dbReference type="PANTHER" id="PTHR31672:SF13">
    <property type="entry name" value="F-BOX PROTEIN CPR30-LIKE"/>
    <property type="match status" value="1"/>
</dbReference>
<dbReference type="Proteomes" id="UP001291623">
    <property type="component" value="Unassembled WGS sequence"/>
</dbReference>
<dbReference type="PROSITE" id="PS50181">
    <property type="entry name" value="FBOX"/>
    <property type="match status" value="1"/>
</dbReference>
<gene>
    <name evidence="2" type="ORF">RND71_004348</name>
</gene>
<comment type="caution">
    <text evidence="2">The sequence shown here is derived from an EMBL/GenBank/DDBJ whole genome shotgun (WGS) entry which is preliminary data.</text>
</comment>
<dbReference type="EMBL" id="JAVYJV010000002">
    <property type="protein sequence ID" value="KAK4378052.1"/>
    <property type="molecule type" value="Genomic_DNA"/>
</dbReference>
<dbReference type="PANTHER" id="PTHR31672">
    <property type="entry name" value="BNACNNG10540D PROTEIN"/>
    <property type="match status" value="1"/>
</dbReference>
<keyword evidence="3" id="KW-1185">Reference proteome</keyword>
<dbReference type="AlphaFoldDB" id="A0AAE1VQW8"/>
<feature type="domain" description="F-box" evidence="1">
    <location>
        <begin position="15"/>
        <end position="62"/>
    </location>
</feature>
<evidence type="ECO:0000259" key="1">
    <source>
        <dbReference type="PROSITE" id="PS50181"/>
    </source>
</evidence>
<evidence type="ECO:0000313" key="3">
    <source>
        <dbReference type="Proteomes" id="UP001291623"/>
    </source>
</evidence>
<dbReference type="Gene3D" id="1.20.1280.50">
    <property type="match status" value="1"/>
</dbReference>
<accession>A0AAE1VQW8</accession>
<dbReference type="InterPro" id="IPR001810">
    <property type="entry name" value="F-box_dom"/>
</dbReference>
<dbReference type="CDD" id="cd22157">
    <property type="entry name" value="F-box_AtFBW1-like"/>
    <property type="match status" value="1"/>
</dbReference>